<proteinExistence type="predicted"/>
<keyword evidence="1" id="KW-0812">Transmembrane</keyword>
<keyword evidence="3" id="KW-1185">Reference proteome</keyword>
<keyword evidence="1" id="KW-1133">Transmembrane helix</keyword>
<keyword evidence="1" id="KW-0472">Membrane</keyword>
<reference evidence="2 3" key="1">
    <citation type="submission" date="2023-10" db="EMBL/GenBank/DDBJ databases">
        <title>Screening of Alkalihalobacillus lindianensis BZ-TG-R113 and Its Alleviation of Salt Stress on Rapeseed Growth.</title>
        <authorList>
            <person name="Zhao B."/>
            <person name="Guo T."/>
        </authorList>
    </citation>
    <scope>NUCLEOTIDE SEQUENCE [LARGE SCALE GENOMIC DNA]</scope>
    <source>
        <strain evidence="2 3">BZ-TG-R113</strain>
    </source>
</reference>
<gene>
    <name evidence="2" type="ORF">RYX56_08975</name>
</gene>
<organism evidence="2 3">
    <name type="scientific">Alkalihalophilus lindianensis</name>
    <dbReference type="NCBI Taxonomy" id="1630542"/>
    <lineage>
        <taxon>Bacteria</taxon>
        <taxon>Bacillati</taxon>
        <taxon>Bacillota</taxon>
        <taxon>Bacilli</taxon>
        <taxon>Bacillales</taxon>
        <taxon>Bacillaceae</taxon>
        <taxon>Alkalihalophilus</taxon>
    </lineage>
</organism>
<accession>A0ABU3X9D7</accession>
<protein>
    <recommendedName>
        <fullName evidence="4">LITAF domain-containing protein</fullName>
    </recommendedName>
</protein>
<dbReference type="EMBL" id="JAWJBA010000002">
    <property type="protein sequence ID" value="MDV2684501.1"/>
    <property type="molecule type" value="Genomic_DNA"/>
</dbReference>
<evidence type="ECO:0000313" key="3">
    <source>
        <dbReference type="Proteomes" id="UP001287282"/>
    </source>
</evidence>
<evidence type="ECO:0008006" key="4">
    <source>
        <dbReference type="Google" id="ProtNLM"/>
    </source>
</evidence>
<comment type="caution">
    <text evidence="2">The sequence shown here is derived from an EMBL/GenBank/DDBJ whole genome shotgun (WGS) entry which is preliminary data.</text>
</comment>
<dbReference type="RefSeq" id="WP_317121726.1">
    <property type="nucleotide sequence ID" value="NZ_JAWJBA010000002.1"/>
</dbReference>
<evidence type="ECO:0000256" key="1">
    <source>
        <dbReference type="SAM" id="Phobius"/>
    </source>
</evidence>
<evidence type="ECO:0000313" key="2">
    <source>
        <dbReference type="EMBL" id="MDV2684501.1"/>
    </source>
</evidence>
<feature type="transmembrane region" description="Helical" evidence="1">
    <location>
        <begin position="40"/>
        <end position="66"/>
    </location>
</feature>
<dbReference type="Proteomes" id="UP001287282">
    <property type="component" value="Unassembled WGS sequence"/>
</dbReference>
<name>A0ABU3X9D7_9BACI</name>
<sequence length="94" mass="11116">MAKRKKQTHSTEDHCEKCHQDTLTHIQMGQYFFLLSALPFLMAIVLTFVVHPVFLTFIPLVAWMNFRIAKKKTPLRRCTNCHHTMTPQKRTHHT</sequence>